<dbReference type="EMBL" id="BAABIG010000034">
    <property type="protein sequence ID" value="GAA4804538.1"/>
    <property type="molecule type" value="Genomic_DNA"/>
</dbReference>
<evidence type="ECO:0000313" key="2">
    <source>
        <dbReference type="Proteomes" id="UP001501265"/>
    </source>
</evidence>
<sequence>MCRTAGLIREAGYQTDPEFWPLDGAADCTQSYAGCTDSPVSK</sequence>
<proteinExistence type="predicted"/>
<gene>
    <name evidence="1" type="ORF">GCM10023220_37560</name>
</gene>
<reference evidence="2" key="1">
    <citation type="journal article" date="2019" name="Int. J. Syst. Evol. Microbiol.">
        <title>The Global Catalogue of Microorganisms (GCM) 10K type strain sequencing project: providing services to taxonomists for standard genome sequencing and annotation.</title>
        <authorList>
            <consortium name="The Broad Institute Genomics Platform"/>
            <consortium name="The Broad Institute Genome Sequencing Center for Infectious Disease"/>
            <person name="Wu L."/>
            <person name="Ma J."/>
        </authorList>
    </citation>
    <scope>NUCLEOTIDE SEQUENCE [LARGE SCALE GENOMIC DNA]</scope>
    <source>
        <strain evidence="2">JCM 18081</strain>
    </source>
</reference>
<keyword evidence="2" id="KW-1185">Reference proteome</keyword>
<evidence type="ECO:0000313" key="1">
    <source>
        <dbReference type="EMBL" id="GAA4804538.1"/>
    </source>
</evidence>
<name>A0ABP9C433_9ACTN</name>
<organism evidence="1 2">
    <name type="scientific">Streptomyces ziwulingensis</name>
    <dbReference type="NCBI Taxonomy" id="1045501"/>
    <lineage>
        <taxon>Bacteria</taxon>
        <taxon>Bacillati</taxon>
        <taxon>Actinomycetota</taxon>
        <taxon>Actinomycetes</taxon>
        <taxon>Kitasatosporales</taxon>
        <taxon>Streptomycetaceae</taxon>
        <taxon>Streptomyces</taxon>
    </lineage>
</organism>
<protein>
    <submittedName>
        <fullName evidence="1">Uncharacterized protein</fullName>
    </submittedName>
</protein>
<comment type="caution">
    <text evidence="1">The sequence shown here is derived from an EMBL/GenBank/DDBJ whole genome shotgun (WGS) entry which is preliminary data.</text>
</comment>
<dbReference type="Proteomes" id="UP001501265">
    <property type="component" value="Unassembled WGS sequence"/>
</dbReference>
<accession>A0ABP9C433</accession>